<dbReference type="OrthoDB" id="9808022at2"/>
<keyword evidence="2" id="KW-0408">Iron</keyword>
<keyword evidence="5" id="KW-1185">Reference proteome</keyword>
<dbReference type="EMBL" id="JYFE01000060">
    <property type="protein sequence ID" value="KIT14972.1"/>
    <property type="molecule type" value="Genomic_DNA"/>
</dbReference>
<dbReference type="CDD" id="cd01335">
    <property type="entry name" value="Radical_SAM"/>
    <property type="match status" value="1"/>
</dbReference>
<dbReference type="InterPro" id="IPR010723">
    <property type="entry name" value="HemN_C"/>
</dbReference>
<evidence type="ECO:0000313" key="4">
    <source>
        <dbReference type="EMBL" id="KIT14972.1"/>
    </source>
</evidence>
<dbReference type="PROSITE" id="PS51918">
    <property type="entry name" value="RADICAL_SAM"/>
    <property type="match status" value="1"/>
</dbReference>
<dbReference type="SFLD" id="SFLDS00029">
    <property type="entry name" value="Radical_SAM"/>
    <property type="match status" value="1"/>
</dbReference>
<dbReference type="PANTHER" id="PTHR13932:SF5">
    <property type="entry name" value="RADICAL S-ADENOSYL METHIONINE DOMAIN-CONTAINING PROTEIN 1, MITOCHONDRIAL"/>
    <property type="match status" value="1"/>
</dbReference>
<keyword evidence="2" id="KW-0004">4Fe-4S</keyword>
<dbReference type="Gene3D" id="3.30.750.200">
    <property type="match status" value="1"/>
</dbReference>
<dbReference type="PANTHER" id="PTHR13932">
    <property type="entry name" value="COPROPORPHYRINIGEN III OXIDASE"/>
    <property type="match status" value="1"/>
</dbReference>
<organism evidence="4 5">
    <name type="scientific">Jannaschia aquimarina</name>
    <dbReference type="NCBI Taxonomy" id="935700"/>
    <lineage>
        <taxon>Bacteria</taxon>
        <taxon>Pseudomonadati</taxon>
        <taxon>Pseudomonadota</taxon>
        <taxon>Alphaproteobacteria</taxon>
        <taxon>Rhodobacterales</taxon>
        <taxon>Roseobacteraceae</taxon>
        <taxon>Jannaschia</taxon>
    </lineage>
</organism>
<evidence type="ECO:0000259" key="3">
    <source>
        <dbReference type="PROSITE" id="PS51918"/>
    </source>
</evidence>
<dbReference type="InterPro" id="IPR006638">
    <property type="entry name" value="Elp3/MiaA/NifB-like_rSAM"/>
</dbReference>
<keyword evidence="2" id="KW-0479">Metal-binding</keyword>
<dbReference type="SUPFAM" id="SSF102114">
    <property type="entry name" value="Radical SAM enzymes"/>
    <property type="match status" value="1"/>
</dbReference>
<evidence type="ECO:0000256" key="1">
    <source>
        <dbReference type="ARBA" id="ARBA00006100"/>
    </source>
</evidence>
<keyword evidence="2" id="KW-0949">S-adenosyl-L-methionine</keyword>
<protein>
    <recommendedName>
        <fullName evidence="2">Heme chaperone HemW</fullName>
    </recommendedName>
</protein>
<evidence type="ECO:0000313" key="5">
    <source>
        <dbReference type="Proteomes" id="UP000032232"/>
    </source>
</evidence>
<dbReference type="Pfam" id="PF04055">
    <property type="entry name" value="Radical_SAM"/>
    <property type="match status" value="1"/>
</dbReference>
<comment type="function">
    <text evidence="2">Probably acts as a heme chaperone, transferring heme to an unknown acceptor. Binds one molecule of heme per monomer, possibly covalently. Binds 1 [4Fe-4S] cluster. The cluster is coordinated with 3 cysteines and an exchangeable S-adenosyl-L-methionine.</text>
</comment>
<comment type="caution">
    <text evidence="4">The sequence shown here is derived from an EMBL/GenBank/DDBJ whole genome shotgun (WGS) entry which is preliminary data.</text>
</comment>
<dbReference type="GO" id="GO:0051539">
    <property type="term" value="F:4 iron, 4 sulfur cluster binding"/>
    <property type="evidence" value="ECO:0007669"/>
    <property type="project" value="UniProtKB-UniRule"/>
</dbReference>
<proteinExistence type="inferred from homology"/>
<dbReference type="InterPro" id="IPR058240">
    <property type="entry name" value="rSAM_sf"/>
</dbReference>
<dbReference type="PATRIC" id="fig|935700.4.peg.3403"/>
<accession>A0A0D1CJR7</accession>
<dbReference type="GO" id="GO:0005737">
    <property type="term" value="C:cytoplasm"/>
    <property type="evidence" value="ECO:0007669"/>
    <property type="project" value="UniProtKB-SubCell"/>
</dbReference>
<dbReference type="Pfam" id="PF06969">
    <property type="entry name" value="HemN_C"/>
    <property type="match status" value="1"/>
</dbReference>
<keyword evidence="4" id="KW-0560">Oxidoreductase</keyword>
<dbReference type="SFLD" id="SFLDF00562">
    <property type="entry name" value="HemN-like__clustered_with_heat"/>
    <property type="match status" value="1"/>
</dbReference>
<sequence length="388" mass="42980">MSGFGLYIHWPFCEAKCPYCDFNSHVSASVDHAAWREALLTDLRSQAVEMPDRILGSIFFGGGTPSRMEPETVAALVDEARRIWPCANDLEVTLEANPTSVEAGRFAAFAAGGVNRVSIGIQSLRDDDLRALGRTHDSAQARAAYDIARATFDRVSFDLIYARQGQDLEAWRSELTEAVAMDPDHLSIYQLTIEPGTVFARRHEAGKLPGLPDDDKQADMYLFSNSFLESRGRPAYEVSNHARPGLESRHNLTYWRAEDWLGVGPGAHGRYGTGHQRLSTIAERQPATWLAAVSDRGRGEARRETADGHAEEYLIGAMRLREGVDLRRLRELGATVPEEMCEPLVEDGLITLDNERLRPTTRGMAVADALISYLAVRSVPKPESISQI</sequence>
<dbReference type="AlphaFoldDB" id="A0A0D1CJR7"/>
<gene>
    <name evidence="4" type="primary">hemN_3</name>
    <name evidence="4" type="ORF">jaqu_32970</name>
</gene>
<name>A0A0D1CJR7_9RHOB</name>
<reference evidence="4 5" key="1">
    <citation type="submission" date="2015-02" db="EMBL/GenBank/DDBJ databases">
        <title>Genome Sequence of Jannaschia aquimarina DSM28248, a member of the Roseobacter clade.</title>
        <authorList>
            <person name="Voget S."/>
            <person name="Daniel R."/>
        </authorList>
    </citation>
    <scope>NUCLEOTIDE SEQUENCE [LARGE SCALE GENOMIC DNA]</scope>
    <source>
        <strain evidence="4 5">GSW-M26</strain>
    </source>
</reference>
<dbReference type="NCBIfam" id="TIGR00539">
    <property type="entry name" value="hemN_rel"/>
    <property type="match status" value="1"/>
</dbReference>
<dbReference type="Proteomes" id="UP000032232">
    <property type="component" value="Unassembled WGS sequence"/>
</dbReference>
<comment type="similarity">
    <text evidence="1">Belongs to the anaerobic coproporphyrinogen-III oxidase family. HemW subfamily.</text>
</comment>
<comment type="subcellular location">
    <subcellularLocation>
        <location evidence="2">Cytoplasm</location>
    </subcellularLocation>
</comment>
<dbReference type="SMART" id="SM00729">
    <property type="entry name" value="Elp3"/>
    <property type="match status" value="1"/>
</dbReference>
<dbReference type="InterPro" id="IPR034505">
    <property type="entry name" value="Coproporphyrinogen-III_oxidase"/>
</dbReference>
<evidence type="ECO:0000256" key="2">
    <source>
        <dbReference type="RuleBase" id="RU364116"/>
    </source>
</evidence>
<keyword evidence="2" id="KW-0963">Cytoplasm</keyword>
<dbReference type="STRING" id="935700.jaqu_32970"/>
<keyword evidence="2" id="KW-0143">Chaperone</keyword>
<dbReference type="SFLD" id="SFLDF00288">
    <property type="entry name" value="HemN-like__clustered_with_nucl"/>
    <property type="match status" value="1"/>
</dbReference>
<dbReference type="GO" id="GO:0006779">
    <property type="term" value="P:porphyrin-containing compound biosynthetic process"/>
    <property type="evidence" value="ECO:0007669"/>
    <property type="project" value="InterPro"/>
</dbReference>
<feature type="domain" description="Radical SAM core" evidence="3">
    <location>
        <begin position="1"/>
        <end position="233"/>
    </location>
</feature>
<dbReference type="RefSeq" id="WP_043920058.1">
    <property type="nucleotide sequence ID" value="NZ_FZPF01000001.1"/>
</dbReference>
<dbReference type="GO" id="GO:0004109">
    <property type="term" value="F:coproporphyrinogen oxidase activity"/>
    <property type="evidence" value="ECO:0007669"/>
    <property type="project" value="InterPro"/>
</dbReference>
<dbReference type="InterPro" id="IPR004559">
    <property type="entry name" value="HemW-like"/>
</dbReference>
<dbReference type="SFLD" id="SFLDG01065">
    <property type="entry name" value="anaerobic_coproporphyrinogen-I"/>
    <property type="match status" value="1"/>
</dbReference>
<keyword evidence="2" id="KW-0411">Iron-sulfur</keyword>
<dbReference type="InterPro" id="IPR007197">
    <property type="entry name" value="rSAM"/>
</dbReference>
<dbReference type="GO" id="GO:0046872">
    <property type="term" value="F:metal ion binding"/>
    <property type="evidence" value="ECO:0007669"/>
    <property type="project" value="UniProtKB-UniRule"/>
</dbReference>
<keyword evidence="2" id="KW-0349">Heme</keyword>